<feature type="transmembrane region" description="Helical" evidence="1">
    <location>
        <begin position="118"/>
        <end position="138"/>
    </location>
</feature>
<accession>A0A0G0GU67</accession>
<gene>
    <name evidence="3" type="ORF">US45_C0057G0001</name>
</gene>
<keyword evidence="1" id="KW-1133">Transmembrane helix</keyword>
<proteinExistence type="predicted"/>
<feature type="transmembrane region" description="Helical" evidence="1">
    <location>
        <begin position="77"/>
        <end position="106"/>
    </location>
</feature>
<comment type="caution">
    <text evidence="3">The sequence shown here is derived from an EMBL/GenBank/DDBJ whole genome shotgun (WGS) entry which is preliminary data.</text>
</comment>
<sequence>YSKIYNYLESSYYSSQYVKKENPGIMPDDTFEAFVGGAFLRGVNPINIVHEHPPMGRYIIAFSILLFDNARTLIPPLLALSLIVCFLIAKIIIKNSLLALIPVAIFSNDPLFISKLQYTPLLESIQLPFILLSLYFFIKGIQDKKSFRWFVLASLMVGFVISIRFFILGMTLFCAMFLYFVISKKFNKQFIYFVISTPISLIALFASYTKTILDGYSLWQILGVQKYLFYYHQTKLENSFSFWDLILFNRWHTWWGNRSIIHDNTWFIVWPIAIFSTFSFLIASLIRIVRMNEGEKFLSIWVLIYCGLLSAGNSTTRYFLPLVPVLYILMISFFVRIIYPRTCLKEK</sequence>
<feature type="transmembrane region" description="Helical" evidence="1">
    <location>
        <begin position="296"/>
        <end position="312"/>
    </location>
</feature>
<feature type="transmembrane region" description="Helical" evidence="1">
    <location>
        <begin position="267"/>
        <end position="289"/>
    </location>
</feature>
<feature type="non-terminal residue" evidence="3">
    <location>
        <position position="1"/>
    </location>
</feature>
<dbReference type="Proteomes" id="UP000034701">
    <property type="component" value="Unassembled WGS sequence"/>
</dbReference>
<evidence type="ECO:0000259" key="2">
    <source>
        <dbReference type="Pfam" id="PF13231"/>
    </source>
</evidence>
<evidence type="ECO:0000313" key="3">
    <source>
        <dbReference type="EMBL" id="KKQ29805.1"/>
    </source>
</evidence>
<feature type="domain" description="Glycosyltransferase RgtA/B/C/D-like" evidence="2">
    <location>
        <begin position="52"/>
        <end position="197"/>
    </location>
</feature>
<evidence type="ECO:0000313" key="4">
    <source>
        <dbReference type="Proteomes" id="UP000034701"/>
    </source>
</evidence>
<evidence type="ECO:0000256" key="1">
    <source>
        <dbReference type="SAM" id="Phobius"/>
    </source>
</evidence>
<dbReference type="AlphaFoldDB" id="A0A0G0GU67"/>
<feature type="transmembrane region" description="Helical" evidence="1">
    <location>
        <begin position="318"/>
        <end position="339"/>
    </location>
</feature>
<feature type="transmembrane region" description="Helical" evidence="1">
    <location>
        <begin position="150"/>
        <end position="178"/>
    </location>
</feature>
<reference evidence="3 4" key="1">
    <citation type="journal article" date="2015" name="Nature">
        <title>rRNA introns, odd ribosomes, and small enigmatic genomes across a large radiation of phyla.</title>
        <authorList>
            <person name="Brown C.T."/>
            <person name="Hug L.A."/>
            <person name="Thomas B.C."/>
            <person name="Sharon I."/>
            <person name="Castelle C.J."/>
            <person name="Singh A."/>
            <person name="Wilkins M.J."/>
            <person name="Williams K.H."/>
            <person name="Banfield J.F."/>
        </authorList>
    </citation>
    <scope>NUCLEOTIDE SEQUENCE [LARGE SCALE GENOMIC DNA]</scope>
</reference>
<feature type="transmembrane region" description="Helical" evidence="1">
    <location>
        <begin position="190"/>
        <end position="209"/>
    </location>
</feature>
<keyword evidence="1" id="KW-0812">Transmembrane</keyword>
<dbReference type="Pfam" id="PF13231">
    <property type="entry name" value="PMT_2"/>
    <property type="match status" value="1"/>
</dbReference>
<organism evidence="3 4">
    <name type="scientific">Candidatus Nomurabacteria bacterium GW2011_GWA1_37_20</name>
    <dbReference type="NCBI Taxonomy" id="1618729"/>
    <lineage>
        <taxon>Bacteria</taxon>
        <taxon>Candidatus Nomuraibacteriota</taxon>
    </lineage>
</organism>
<protein>
    <recommendedName>
        <fullName evidence="2">Glycosyltransferase RgtA/B/C/D-like domain-containing protein</fullName>
    </recommendedName>
</protein>
<dbReference type="EMBL" id="LBTA01000057">
    <property type="protein sequence ID" value="KKQ29805.1"/>
    <property type="molecule type" value="Genomic_DNA"/>
</dbReference>
<name>A0A0G0GU67_9BACT</name>
<dbReference type="InterPro" id="IPR038731">
    <property type="entry name" value="RgtA/B/C-like"/>
</dbReference>
<keyword evidence="1" id="KW-0472">Membrane</keyword>